<dbReference type="Proteomes" id="UP001632038">
    <property type="component" value="Unassembled WGS sequence"/>
</dbReference>
<dbReference type="AlphaFoldDB" id="A0ABD3DYP6"/>
<comment type="similarity">
    <text evidence="3">Belongs to the cytochrome P450 family.</text>
</comment>
<keyword evidence="5 9" id="KW-0479">Metal-binding</keyword>
<dbReference type="SUPFAM" id="SSF48264">
    <property type="entry name" value="Cytochrome P450"/>
    <property type="match status" value="1"/>
</dbReference>
<evidence type="ECO:0000256" key="9">
    <source>
        <dbReference type="PIRSR" id="PIRSR602401-1"/>
    </source>
</evidence>
<evidence type="ECO:0000313" key="11">
    <source>
        <dbReference type="Proteomes" id="UP001632038"/>
    </source>
</evidence>
<keyword evidence="11" id="KW-1185">Reference proteome</keyword>
<evidence type="ECO:0000256" key="8">
    <source>
        <dbReference type="ARBA" id="ARBA00023033"/>
    </source>
</evidence>
<keyword evidence="4 9" id="KW-0349">Heme</keyword>
<comment type="subcellular location">
    <subcellularLocation>
        <location evidence="2">Membrane</location>
        <topology evidence="2">Single-pass membrane protein</topology>
    </subcellularLocation>
</comment>
<dbReference type="InterPro" id="IPR001128">
    <property type="entry name" value="Cyt_P450"/>
</dbReference>
<keyword evidence="7 9" id="KW-0408">Iron</keyword>
<evidence type="ECO:0000256" key="7">
    <source>
        <dbReference type="ARBA" id="ARBA00023004"/>
    </source>
</evidence>
<comment type="cofactor">
    <cofactor evidence="1 9">
        <name>heme</name>
        <dbReference type="ChEBI" id="CHEBI:30413"/>
    </cofactor>
</comment>
<dbReference type="GO" id="GO:0046872">
    <property type="term" value="F:metal ion binding"/>
    <property type="evidence" value="ECO:0007669"/>
    <property type="project" value="UniProtKB-KW"/>
</dbReference>
<evidence type="ECO:0000313" key="10">
    <source>
        <dbReference type="EMBL" id="KAL3647370.1"/>
    </source>
</evidence>
<dbReference type="InterPro" id="IPR036396">
    <property type="entry name" value="Cyt_P450_sf"/>
</dbReference>
<dbReference type="PANTHER" id="PTHR47950:SF49">
    <property type="entry name" value="CYTOCHROME P450"/>
    <property type="match status" value="1"/>
</dbReference>
<comment type="caution">
    <text evidence="10">The sequence shown here is derived from an EMBL/GenBank/DDBJ whole genome shotgun (WGS) entry which is preliminary data.</text>
</comment>
<dbReference type="PRINTS" id="PR00385">
    <property type="entry name" value="P450"/>
</dbReference>
<dbReference type="GO" id="GO:0004497">
    <property type="term" value="F:monooxygenase activity"/>
    <property type="evidence" value="ECO:0007669"/>
    <property type="project" value="UniProtKB-KW"/>
</dbReference>
<dbReference type="Pfam" id="PF00067">
    <property type="entry name" value="p450"/>
    <property type="match status" value="1"/>
</dbReference>
<feature type="binding site" description="axial binding residue" evidence="9">
    <location>
        <position position="129"/>
    </location>
    <ligand>
        <name>heme</name>
        <dbReference type="ChEBI" id="CHEBI:30413"/>
    </ligand>
    <ligandPart>
        <name>Fe</name>
        <dbReference type="ChEBI" id="CHEBI:18248"/>
    </ligandPart>
</feature>
<dbReference type="EMBL" id="JAVIJP010000009">
    <property type="protein sequence ID" value="KAL3647370.1"/>
    <property type="molecule type" value="Genomic_DNA"/>
</dbReference>
<dbReference type="Gene3D" id="1.10.630.10">
    <property type="entry name" value="Cytochrome P450"/>
    <property type="match status" value="1"/>
</dbReference>
<proteinExistence type="inferred from homology"/>
<evidence type="ECO:0000256" key="5">
    <source>
        <dbReference type="ARBA" id="ARBA00022723"/>
    </source>
</evidence>
<protein>
    <recommendedName>
        <fullName evidence="12">Cytochrome P450</fullName>
    </recommendedName>
</protein>
<evidence type="ECO:0000256" key="4">
    <source>
        <dbReference type="ARBA" id="ARBA00022617"/>
    </source>
</evidence>
<dbReference type="InterPro" id="IPR002401">
    <property type="entry name" value="Cyt_P450_E_grp-I"/>
</dbReference>
<reference evidence="11" key="1">
    <citation type="journal article" date="2024" name="IScience">
        <title>Strigolactones Initiate the Formation of Haustorium-like Structures in Castilleja.</title>
        <authorList>
            <person name="Buerger M."/>
            <person name="Peterson D."/>
            <person name="Chory J."/>
        </authorList>
    </citation>
    <scope>NUCLEOTIDE SEQUENCE [LARGE SCALE GENOMIC DNA]</scope>
</reference>
<evidence type="ECO:0000256" key="3">
    <source>
        <dbReference type="ARBA" id="ARBA00010617"/>
    </source>
</evidence>
<name>A0ABD3DYP6_9LAMI</name>
<evidence type="ECO:0000256" key="2">
    <source>
        <dbReference type="ARBA" id="ARBA00004167"/>
    </source>
</evidence>
<dbReference type="PRINTS" id="PR00463">
    <property type="entry name" value="EP450I"/>
</dbReference>
<evidence type="ECO:0008006" key="12">
    <source>
        <dbReference type="Google" id="ProtNLM"/>
    </source>
</evidence>
<organism evidence="10 11">
    <name type="scientific">Castilleja foliolosa</name>
    <dbReference type="NCBI Taxonomy" id="1961234"/>
    <lineage>
        <taxon>Eukaryota</taxon>
        <taxon>Viridiplantae</taxon>
        <taxon>Streptophyta</taxon>
        <taxon>Embryophyta</taxon>
        <taxon>Tracheophyta</taxon>
        <taxon>Spermatophyta</taxon>
        <taxon>Magnoliopsida</taxon>
        <taxon>eudicotyledons</taxon>
        <taxon>Gunneridae</taxon>
        <taxon>Pentapetalae</taxon>
        <taxon>asterids</taxon>
        <taxon>lamiids</taxon>
        <taxon>Lamiales</taxon>
        <taxon>Orobanchaceae</taxon>
        <taxon>Pedicularideae</taxon>
        <taxon>Castillejinae</taxon>
        <taxon>Castilleja</taxon>
    </lineage>
</organism>
<keyword evidence="8" id="KW-0503">Monooxygenase</keyword>
<dbReference type="GO" id="GO:0016020">
    <property type="term" value="C:membrane"/>
    <property type="evidence" value="ECO:0007669"/>
    <property type="project" value="UniProtKB-SubCell"/>
</dbReference>
<sequence length="166" mass="19080">MVELIKNQEILEKVRDEIARKAVDKDDGTLNESLLSECRYLHACIKETLRLHIPGPLSLPRRATETCIVNNFTIPKDSIVLVNAWAIQMDNDNWDDPTSFKPERFLESRVDFKGAHLSFIPFGAGQRMCPWSNAAVKGVQLVVASLVHYFEWWPLWCIILTSLEQR</sequence>
<gene>
    <name evidence="10" type="ORF">CASFOL_008338</name>
</gene>
<dbReference type="PANTHER" id="PTHR47950">
    <property type="entry name" value="CYTOCHROME P450, FAMILY 76, SUBFAMILY C, POLYPEPTIDE 5-RELATED"/>
    <property type="match status" value="1"/>
</dbReference>
<evidence type="ECO:0000256" key="1">
    <source>
        <dbReference type="ARBA" id="ARBA00001971"/>
    </source>
</evidence>
<keyword evidence="6" id="KW-0560">Oxidoreductase</keyword>
<evidence type="ECO:0000256" key="6">
    <source>
        <dbReference type="ARBA" id="ARBA00023002"/>
    </source>
</evidence>
<accession>A0ABD3DYP6</accession>